<feature type="region of interest" description="Disordered" evidence="1">
    <location>
        <begin position="462"/>
        <end position="495"/>
    </location>
</feature>
<feature type="compositionally biased region" description="Polar residues" evidence="1">
    <location>
        <begin position="612"/>
        <end position="622"/>
    </location>
</feature>
<feature type="region of interest" description="Disordered" evidence="1">
    <location>
        <begin position="107"/>
        <end position="129"/>
    </location>
</feature>
<feature type="compositionally biased region" description="Polar residues" evidence="1">
    <location>
        <begin position="293"/>
        <end position="320"/>
    </location>
</feature>
<keyword evidence="2" id="KW-1133">Transmembrane helix</keyword>
<feature type="region of interest" description="Disordered" evidence="1">
    <location>
        <begin position="571"/>
        <end position="596"/>
    </location>
</feature>
<feature type="compositionally biased region" description="Polar residues" evidence="1">
    <location>
        <begin position="993"/>
        <end position="1002"/>
    </location>
</feature>
<accession>A0AAF3FSU7</accession>
<dbReference type="Proteomes" id="UP000887575">
    <property type="component" value="Unassembled WGS sequence"/>
</dbReference>
<feature type="region of interest" description="Disordered" evidence="1">
    <location>
        <begin position="991"/>
        <end position="1010"/>
    </location>
</feature>
<proteinExistence type="predicted"/>
<feature type="transmembrane region" description="Helical" evidence="2">
    <location>
        <begin position="1017"/>
        <end position="1037"/>
    </location>
</feature>
<dbReference type="WBParaSite" id="MBELARI_LOCUS9883">
    <property type="protein sequence ID" value="MBELARI_LOCUS9883"/>
    <property type="gene ID" value="MBELARI_LOCUS9883"/>
</dbReference>
<feature type="compositionally biased region" description="Polar residues" evidence="1">
    <location>
        <begin position="111"/>
        <end position="123"/>
    </location>
</feature>
<keyword evidence="2" id="KW-0812">Transmembrane</keyword>
<feature type="region of interest" description="Disordered" evidence="1">
    <location>
        <begin position="293"/>
        <end position="330"/>
    </location>
</feature>
<protein>
    <submittedName>
        <fullName evidence="4">KASH domain-containing protein</fullName>
    </submittedName>
</protein>
<sequence length="1054" mass="118807">MDEQSTKHSVSLSELAELKAKVKREITEVEVFVEQCSSLYNLILDALHDPGTHQELSLQCSLLEEMATRVERAGDRLSEQQPNTEGTVQLRMNTISSALEQLRLRRGGYNGHSTDSESTTSRGSGVGSEMRNWLQSVEKRLGENEEKLHHGSLLIKLLADQQVLQLEIQSDGQAYICRLEQHLKGDPLLSPQSIDSCGNLQSDRRRLFADSLRKRWHAAYLNSLSLQIRIEEALASYSDEWESDCDPDVAAPPLKRARRWSLDQLKSGSESEEEEDTFPFAPSEYESIMDAPGTTTAAQSDSASDVENGNETRNWGSTQKDVGYSSGENSIPEALNHVADQEPEEELPRRKIDCSPCKSFYRTVPLDTDASDCELLKSKNEQLLLPEEALLSDSMIVNYDTMNSTVHENDFDEVLKLMDDDCKMSDSFHTEWREIRADAQRRRSRSDRHSILNSIMLGKASCDASSEDSSDFDGMMNRDEDNDENFLENSPMNRSMISNVTIESTPTQFGSLKRGRSQRGLLLPKNASTLLLEVTEMDASFTSTRSEFVPGKQHNNMRLRKRLKVRRLPRSMSDGEHLGLPNSAHPTVRVSPPKTPLARSTRLLQRLDQALHNQDSDTTAQEQSDHAAYEWDDYRPPNKDDSGLAETGELSVMTMGGVDDLIHQDDDYNKHFGGSHQMLTRLITESRANLLIVAKSLEAVDDPQVLRDIELIAKTNIRQLETAVKINGAGHLEEVRELEEMRREWSRLLSRVHSAHSSPSTALPAILAKFEKFTQTLRSLDQTSSMHSLNGMSSIHTREDATKALSSMLLIQENLAHDRDELRSLLISPSFKTLLSEHTSEFEAISEDFDEAVAKISGLVNSLRKLNSEWFQWNSQQEQLREIMRRIDEHLATADPMMVIEEIQICQERMDSLETMCNYLSSSLMDLQDEADNGIEHRSSTPIPLRPDFSAELRLYANALEQLKSRFTEATRIPTPPSPFNQDGLRERKSLKEMSTQADSPSIPQPPPKRKSTRIQIACLLGALVLSVAAFFFSYVYGVPFGPHLTYVRGPPPV</sequence>
<organism evidence="3 4">
    <name type="scientific">Mesorhabditis belari</name>
    <dbReference type="NCBI Taxonomy" id="2138241"/>
    <lineage>
        <taxon>Eukaryota</taxon>
        <taxon>Metazoa</taxon>
        <taxon>Ecdysozoa</taxon>
        <taxon>Nematoda</taxon>
        <taxon>Chromadorea</taxon>
        <taxon>Rhabditida</taxon>
        <taxon>Rhabditina</taxon>
        <taxon>Rhabditomorpha</taxon>
        <taxon>Rhabditoidea</taxon>
        <taxon>Rhabditidae</taxon>
        <taxon>Mesorhabditinae</taxon>
        <taxon>Mesorhabditis</taxon>
    </lineage>
</organism>
<reference evidence="4" key="1">
    <citation type="submission" date="2024-02" db="UniProtKB">
        <authorList>
            <consortium name="WormBaseParasite"/>
        </authorList>
    </citation>
    <scope>IDENTIFICATION</scope>
</reference>
<keyword evidence="2" id="KW-0472">Membrane</keyword>
<keyword evidence="3" id="KW-1185">Reference proteome</keyword>
<dbReference type="AlphaFoldDB" id="A0AAF3FSU7"/>
<evidence type="ECO:0000256" key="1">
    <source>
        <dbReference type="SAM" id="MobiDB-lite"/>
    </source>
</evidence>
<feature type="region of interest" description="Disordered" evidence="1">
    <location>
        <begin position="612"/>
        <end position="645"/>
    </location>
</feature>
<evidence type="ECO:0000256" key="2">
    <source>
        <dbReference type="SAM" id="Phobius"/>
    </source>
</evidence>
<name>A0AAF3FSU7_9BILA</name>
<evidence type="ECO:0000313" key="3">
    <source>
        <dbReference type="Proteomes" id="UP000887575"/>
    </source>
</evidence>
<feature type="compositionally biased region" description="Basic and acidic residues" evidence="1">
    <location>
        <begin position="623"/>
        <end position="642"/>
    </location>
</feature>
<evidence type="ECO:0000313" key="4">
    <source>
        <dbReference type="WBParaSite" id="MBELARI_LOCUS9883"/>
    </source>
</evidence>